<protein>
    <recommendedName>
        <fullName evidence="4">Serine-threonine/tyrosine-protein kinase catalytic domain-containing protein</fullName>
    </recommendedName>
</protein>
<dbReference type="Gene3D" id="1.10.510.10">
    <property type="entry name" value="Transferase(Phosphotransferase) domain 1"/>
    <property type="match status" value="1"/>
</dbReference>
<proteinExistence type="predicted"/>
<dbReference type="OrthoDB" id="2419888at2759"/>
<dbReference type="EMBL" id="PQFF01000259">
    <property type="protein sequence ID" value="RHZ69440.1"/>
    <property type="molecule type" value="Genomic_DNA"/>
</dbReference>
<keyword evidence="3" id="KW-1185">Reference proteome</keyword>
<sequence>MKYHMIFQMTMQICNGLRPEIPIYTPKLITTIMRCWDTQVTNRPTLGELYQELWKYYCDYKENDFKNHNEITIQIENAVKSSNTTPNSNYPKPKILKRNLKN</sequence>
<evidence type="ECO:0000313" key="2">
    <source>
        <dbReference type="EMBL" id="RHZ69440.1"/>
    </source>
</evidence>
<reference evidence="2 3" key="1">
    <citation type="submission" date="2018-08" db="EMBL/GenBank/DDBJ databases">
        <title>Genome and evolution of the arbuscular mycorrhizal fungus Diversispora epigaea (formerly Glomus versiforme) and its bacterial endosymbionts.</title>
        <authorList>
            <person name="Sun X."/>
            <person name="Fei Z."/>
            <person name="Harrison M."/>
        </authorList>
    </citation>
    <scope>NUCLEOTIDE SEQUENCE [LARGE SCALE GENOMIC DNA]</scope>
    <source>
        <strain evidence="2 3">IT104</strain>
    </source>
</reference>
<dbReference type="InterPro" id="IPR011009">
    <property type="entry name" value="Kinase-like_dom_sf"/>
</dbReference>
<feature type="region of interest" description="Disordered" evidence="1">
    <location>
        <begin position="81"/>
        <end position="102"/>
    </location>
</feature>
<dbReference type="Proteomes" id="UP000266861">
    <property type="component" value="Unassembled WGS sequence"/>
</dbReference>
<gene>
    <name evidence="2" type="ORF">Glove_283g54</name>
</gene>
<evidence type="ECO:0000313" key="3">
    <source>
        <dbReference type="Proteomes" id="UP000266861"/>
    </source>
</evidence>
<evidence type="ECO:0000256" key="1">
    <source>
        <dbReference type="SAM" id="MobiDB-lite"/>
    </source>
</evidence>
<evidence type="ECO:0008006" key="4">
    <source>
        <dbReference type="Google" id="ProtNLM"/>
    </source>
</evidence>
<name>A0A397I9D7_9GLOM</name>
<dbReference type="AlphaFoldDB" id="A0A397I9D7"/>
<accession>A0A397I9D7</accession>
<organism evidence="2 3">
    <name type="scientific">Diversispora epigaea</name>
    <dbReference type="NCBI Taxonomy" id="1348612"/>
    <lineage>
        <taxon>Eukaryota</taxon>
        <taxon>Fungi</taxon>
        <taxon>Fungi incertae sedis</taxon>
        <taxon>Mucoromycota</taxon>
        <taxon>Glomeromycotina</taxon>
        <taxon>Glomeromycetes</taxon>
        <taxon>Diversisporales</taxon>
        <taxon>Diversisporaceae</taxon>
        <taxon>Diversispora</taxon>
    </lineage>
</organism>
<comment type="caution">
    <text evidence="2">The sequence shown here is derived from an EMBL/GenBank/DDBJ whole genome shotgun (WGS) entry which is preliminary data.</text>
</comment>
<dbReference type="SUPFAM" id="SSF56112">
    <property type="entry name" value="Protein kinase-like (PK-like)"/>
    <property type="match status" value="1"/>
</dbReference>
<feature type="compositionally biased region" description="Polar residues" evidence="1">
    <location>
        <begin position="81"/>
        <end position="90"/>
    </location>
</feature>